<feature type="coiled-coil region" evidence="1">
    <location>
        <begin position="571"/>
        <end position="611"/>
    </location>
</feature>
<evidence type="ECO:0000313" key="2">
    <source>
        <dbReference type="EMBL" id="CUM91143.1"/>
    </source>
</evidence>
<name>A0A173SLA1_9FIRM</name>
<evidence type="ECO:0008006" key="4">
    <source>
        <dbReference type="Google" id="ProtNLM"/>
    </source>
</evidence>
<gene>
    <name evidence="2" type="ORF">ERS852580_01116</name>
</gene>
<evidence type="ECO:0000256" key="1">
    <source>
        <dbReference type="SAM" id="Coils"/>
    </source>
</evidence>
<dbReference type="Pfam" id="PF14284">
    <property type="entry name" value="PcfJ"/>
    <property type="match status" value="1"/>
</dbReference>
<organism evidence="2 3">
    <name type="scientific">Agathobacter rectalis</name>
    <dbReference type="NCBI Taxonomy" id="39491"/>
    <lineage>
        <taxon>Bacteria</taxon>
        <taxon>Bacillati</taxon>
        <taxon>Bacillota</taxon>
        <taxon>Clostridia</taxon>
        <taxon>Lachnospirales</taxon>
        <taxon>Lachnospiraceae</taxon>
        <taxon>Agathobacter</taxon>
    </lineage>
</organism>
<sequence length="733" mass="86486">MEKRKLSALPRPEATAEMVEMADRLDGMEHIVTAELVDDNKILLLNFYEVSKLKKGKTEAAFRTFLSSDDYITQDLSQSKVKWLTAAFDNMQGFRLWEYKWDQKTWKSEHIPKVFIWTAEDKGVMESFFKAYRKDTDENVWNAIDRFQDKVKAERLAEKHRKVLEPIDLRMEPIGEPSQDFTDWVWEQGMSFSRYGIYKETSKGKAEFECTHCQKTGIVDRSRIRLRNNEKGECPFCGSRVTYKARGKMPCQIADERWFIYVDRQEEGFLLRYFKAWRHIKNDAMITGSICKKRIEETMHEYSRCFCTFFGEKLMKESYEWGVYHQKGNSRWIPDEGNIACMECILYPGNLPQAWEHTPMKYSALEILAQNIPTTAFRYEDAIDVYLKFPKLEWFCKMGLNQLAKDVVRGYNYSGNMTGKVNYKADTIYEILGLNKVNTRTLQAIDGNHYELRLLQVAQRLDIQMKPEQLKEFYETFECNTDLLKEKNRKVSLHKLCRYIDRESERYPIGEKNTCMWGYSYNRYKERTDPRIERKQNMAHDWLEYIGWCRELKYDLDNKFIYMPNNFKRVHDRVAEEYKVLQDKKAAAEKKRREKQAAKRMEQTKKAMEEIFSKNDGVDAFQIKGKGLILVVPQSGDEIRKEGEALHHCVGGYVERVAKGETNIFFVRKADHPEQSYFTMEWKNNKVVQCRGKSNCGMPPDVKAFVQVFEKKMQDAIQKGDTNGKKKQNLQSA</sequence>
<dbReference type="OrthoDB" id="1802755at2"/>
<keyword evidence="1" id="KW-0175">Coiled coil</keyword>
<dbReference type="InterPro" id="IPR025586">
    <property type="entry name" value="PcfJ"/>
</dbReference>
<reference evidence="2 3" key="1">
    <citation type="submission" date="2015-09" db="EMBL/GenBank/DDBJ databases">
        <authorList>
            <consortium name="Pathogen Informatics"/>
        </authorList>
    </citation>
    <scope>NUCLEOTIDE SEQUENCE [LARGE SCALE GENOMIC DNA]</scope>
    <source>
        <strain evidence="2 3">2789STDY5834968</strain>
    </source>
</reference>
<accession>A0A173SLA1</accession>
<evidence type="ECO:0000313" key="3">
    <source>
        <dbReference type="Proteomes" id="UP000095673"/>
    </source>
</evidence>
<dbReference type="EMBL" id="CYXM01000004">
    <property type="protein sequence ID" value="CUM91143.1"/>
    <property type="molecule type" value="Genomic_DNA"/>
</dbReference>
<protein>
    <recommendedName>
        <fullName evidence="4">PcfJ-like protein</fullName>
    </recommendedName>
</protein>
<dbReference type="Proteomes" id="UP000095673">
    <property type="component" value="Unassembled WGS sequence"/>
</dbReference>
<proteinExistence type="predicted"/>
<dbReference type="AlphaFoldDB" id="A0A173SLA1"/>
<dbReference type="RefSeq" id="WP_055237808.1">
    <property type="nucleotide sequence ID" value="NZ_CYXM01000004.1"/>
</dbReference>